<keyword evidence="3" id="KW-1185">Reference proteome</keyword>
<name>A0A8B6DYT2_MYTGA</name>
<reference evidence="2" key="1">
    <citation type="submission" date="2018-11" db="EMBL/GenBank/DDBJ databases">
        <authorList>
            <person name="Alioto T."/>
            <person name="Alioto T."/>
        </authorList>
    </citation>
    <scope>NUCLEOTIDE SEQUENCE</scope>
</reference>
<keyword evidence="1" id="KW-0812">Transmembrane</keyword>
<dbReference type="Proteomes" id="UP000596742">
    <property type="component" value="Unassembled WGS sequence"/>
</dbReference>
<dbReference type="AlphaFoldDB" id="A0A8B6DYT2"/>
<evidence type="ECO:0000256" key="1">
    <source>
        <dbReference type="SAM" id="Phobius"/>
    </source>
</evidence>
<proteinExistence type="predicted"/>
<protein>
    <submittedName>
        <fullName evidence="2">Uncharacterized protein</fullName>
    </submittedName>
</protein>
<accession>A0A8B6DYT2</accession>
<comment type="caution">
    <text evidence="2">The sequence shown here is derived from an EMBL/GenBank/DDBJ whole genome shotgun (WGS) entry which is preliminary data.</text>
</comment>
<evidence type="ECO:0000313" key="2">
    <source>
        <dbReference type="EMBL" id="VDI25594.1"/>
    </source>
</evidence>
<gene>
    <name evidence="2" type="ORF">MGAL_10B090435</name>
</gene>
<evidence type="ECO:0000313" key="3">
    <source>
        <dbReference type="Proteomes" id="UP000596742"/>
    </source>
</evidence>
<dbReference type="OrthoDB" id="10333715at2759"/>
<organism evidence="2 3">
    <name type="scientific">Mytilus galloprovincialis</name>
    <name type="common">Mediterranean mussel</name>
    <dbReference type="NCBI Taxonomy" id="29158"/>
    <lineage>
        <taxon>Eukaryota</taxon>
        <taxon>Metazoa</taxon>
        <taxon>Spiralia</taxon>
        <taxon>Lophotrochozoa</taxon>
        <taxon>Mollusca</taxon>
        <taxon>Bivalvia</taxon>
        <taxon>Autobranchia</taxon>
        <taxon>Pteriomorphia</taxon>
        <taxon>Mytilida</taxon>
        <taxon>Mytiloidea</taxon>
        <taxon>Mytilidae</taxon>
        <taxon>Mytilinae</taxon>
        <taxon>Mytilus</taxon>
    </lineage>
</organism>
<feature type="transmembrane region" description="Helical" evidence="1">
    <location>
        <begin position="56"/>
        <end position="78"/>
    </location>
</feature>
<sequence length="228" mass="25643">MSLVFPVGNIIPSDDTTEESHVRITVDDKRTKSHGSYGILEDDDANKKSPGFTNSAFIVGGTAGVLLVICIIVGVFLFRKCRSAQKQIKKKVTPTVNPTYDLTGRPNSEENRHQANVMADPGALHFSTSHTVHFDSQTDDISYAKVNKLRQKHRPEIESIKDESSSYPHPQNTVEFSDDLYDHTVHNPVYDINSRDYGITHRRITEDDYDISGNYHTTLSNDQDSVYN</sequence>
<keyword evidence="1" id="KW-1133">Transmembrane helix</keyword>
<keyword evidence="1" id="KW-0472">Membrane</keyword>
<dbReference type="EMBL" id="UYJE01004171">
    <property type="protein sequence ID" value="VDI25594.1"/>
    <property type="molecule type" value="Genomic_DNA"/>
</dbReference>